<dbReference type="AlphaFoldDB" id="A0A212QZB9"/>
<sequence length="67" mass="7536">MADHETTWGDHPRTTVRLRPGERVTLCRCFQSKNFPFCDGSHREVAGRGPVTVVVLQEEPSESRGVI</sequence>
<dbReference type="GO" id="GO:0005737">
    <property type="term" value="C:cytoplasm"/>
    <property type="evidence" value="ECO:0007669"/>
    <property type="project" value="UniProtKB-ARBA"/>
</dbReference>
<feature type="domain" description="Iron-binding zinc finger CDGSH type" evidence="5">
    <location>
        <begin position="14"/>
        <end position="48"/>
    </location>
</feature>
<keyword evidence="4" id="KW-0411">Iron-sulfur</keyword>
<evidence type="ECO:0000313" key="6">
    <source>
        <dbReference type="EMBL" id="SNB65073.1"/>
    </source>
</evidence>
<dbReference type="Proteomes" id="UP000197025">
    <property type="component" value="Unassembled WGS sequence"/>
</dbReference>
<dbReference type="GO" id="GO:0046872">
    <property type="term" value="F:metal ion binding"/>
    <property type="evidence" value="ECO:0007669"/>
    <property type="project" value="UniProtKB-KW"/>
</dbReference>
<dbReference type="EMBL" id="FYEK01000027">
    <property type="protein sequence ID" value="SNB65073.1"/>
    <property type="molecule type" value="Genomic_DNA"/>
</dbReference>
<gene>
    <name evidence="6" type="ORF">SAMN02746019_00009200</name>
</gene>
<protein>
    <submittedName>
        <fullName evidence="6">Iron-binding zinc finger CDGSH type</fullName>
    </submittedName>
</protein>
<evidence type="ECO:0000256" key="2">
    <source>
        <dbReference type="ARBA" id="ARBA00022723"/>
    </source>
</evidence>
<keyword evidence="2" id="KW-0479">Metal-binding</keyword>
<dbReference type="InterPro" id="IPR042216">
    <property type="entry name" value="MitoNEET_CISD"/>
</dbReference>
<keyword evidence="1" id="KW-0001">2Fe-2S</keyword>
<evidence type="ECO:0000256" key="1">
    <source>
        <dbReference type="ARBA" id="ARBA00022714"/>
    </source>
</evidence>
<dbReference type="SMART" id="SM00704">
    <property type="entry name" value="ZnF_CDGSH"/>
    <property type="match status" value="1"/>
</dbReference>
<evidence type="ECO:0000259" key="5">
    <source>
        <dbReference type="SMART" id="SM00704"/>
    </source>
</evidence>
<dbReference type="RefSeq" id="WP_159461627.1">
    <property type="nucleotide sequence ID" value="NZ_FYEK01000027.1"/>
</dbReference>
<dbReference type="OrthoDB" id="9795032at2"/>
<dbReference type="Pfam" id="PF09360">
    <property type="entry name" value="zf-CDGSH"/>
    <property type="match status" value="1"/>
</dbReference>
<dbReference type="GO" id="GO:0051537">
    <property type="term" value="F:2 iron, 2 sulfur cluster binding"/>
    <property type="evidence" value="ECO:0007669"/>
    <property type="project" value="UniProtKB-KW"/>
</dbReference>
<organism evidence="6 7">
    <name type="scientific">Thermoflexus hugenholtzii JAD2</name>
    <dbReference type="NCBI Taxonomy" id="877466"/>
    <lineage>
        <taxon>Bacteria</taxon>
        <taxon>Bacillati</taxon>
        <taxon>Chloroflexota</taxon>
        <taxon>Thermoflexia</taxon>
        <taxon>Thermoflexales</taxon>
        <taxon>Thermoflexaceae</taxon>
        <taxon>Thermoflexus</taxon>
    </lineage>
</organism>
<keyword evidence="7" id="KW-1185">Reference proteome</keyword>
<dbReference type="InterPro" id="IPR018967">
    <property type="entry name" value="FeS-contain_CDGSH-typ"/>
</dbReference>
<evidence type="ECO:0000256" key="4">
    <source>
        <dbReference type="ARBA" id="ARBA00023014"/>
    </source>
</evidence>
<name>A0A212QZB9_9CHLR</name>
<accession>A0A212QZB9</accession>
<proteinExistence type="predicted"/>
<dbReference type="InParanoid" id="A0A212QZB9"/>
<evidence type="ECO:0000256" key="3">
    <source>
        <dbReference type="ARBA" id="ARBA00023004"/>
    </source>
</evidence>
<dbReference type="Gene3D" id="3.40.5.90">
    <property type="entry name" value="CDGSH iron-sulfur domain, mitoNEET-type"/>
    <property type="match status" value="1"/>
</dbReference>
<evidence type="ECO:0000313" key="7">
    <source>
        <dbReference type="Proteomes" id="UP000197025"/>
    </source>
</evidence>
<keyword evidence="3" id="KW-0408">Iron</keyword>
<reference evidence="7" key="1">
    <citation type="submission" date="2017-06" db="EMBL/GenBank/DDBJ databases">
        <authorList>
            <person name="Varghese N."/>
            <person name="Submissions S."/>
        </authorList>
    </citation>
    <scope>NUCLEOTIDE SEQUENCE [LARGE SCALE GENOMIC DNA]</scope>
    <source>
        <strain evidence="7">JAD2</strain>
    </source>
</reference>